<feature type="coiled-coil region" evidence="1">
    <location>
        <begin position="252"/>
        <end position="279"/>
    </location>
</feature>
<keyword evidence="1" id="KW-0175">Coiled coil</keyword>
<organism evidence="2 3">
    <name type="scientific">Bacillus xiapuensis</name>
    <dbReference type="NCBI Taxonomy" id="2014075"/>
    <lineage>
        <taxon>Bacteria</taxon>
        <taxon>Bacillati</taxon>
        <taxon>Bacillota</taxon>
        <taxon>Bacilli</taxon>
        <taxon>Bacillales</taxon>
        <taxon>Bacillaceae</taxon>
        <taxon>Bacillus</taxon>
    </lineage>
</organism>
<dbReference type="Pfam" id="PF06207">
    <property type="entry name" value="DUF1002"/>
    <property type="match status" value="1"/>
</dbReference>
<keyword evidence="3" id="KW-1185">Reference proteome</keyword>
<reference evidence="2 3" key="1">
    <citation type="submission" date="2023-03" db="EMBL/GenBank/DDBJ databases">
        <title>Bacillus Genome Sequencing.</title>
        <authorList>
            <person name="Dunlap C."/>
        </authorList>
    </citation>
    <scope>NUCLEOTIDE SEQUENCE [LARGE SCALE GENOMIC DNA]</scope>
    <source>
        <strain evidence="2 3">B-14544</strain>
    </source>
</reference>
<sequence>MKWTRFFKGAAIAGVLVTTLFVKSTGIALASSGDSNSINEKYGPPVIVYGAQLSTSQKEEVRKLLEVTDPSQVREITATGQDLVNYIKGDAHANMYSSAKITRDDSGKGIIVNIVTPENITEVTKDMYANALLTAGVKDAVVDVAAPIKVSGHSALVGIYKAYDTGKGANLNKDRTEVASEELSLATNLAKKDGMNSDKVTQLLTEIKQEIAAQHPATKEDIANIVDEKLKSLNISLNDKDRQMLIDLFDKMRNLNINFDNVKSQLDNLAQDVKQKVENAVDSGFFQKVADFFQKLIDAIKSIFS</sequence>
<evidence type="ECO:0000313" key="2">
    <source>
        <dbReference type="EMBL" id="MED3562096.1"/>
    </source>
</evidence>
<evidence type="ECO:0000313" key="3">
    <source>
        <dbReference type="Proteomes" id="UP001330749"/>
    </source>
</evidence>
<dbReference type="Proteomes" id="UP001330749">
    <property type="component" value="Unassembled WGS sequence"/>
</dbReference>
<proteinExistence type="predicted"/>
<evidence type="ECO:0000256" key="1">
    <source>
        <dbReference type="SAM" id="Coils"/>
    </source>
</evidence>
<accession>A0ABU6N7B9</accession>
<name>A0ABU6N7B9_9BACI</name>
<protein>
    <submittedName>
        <fullName evidence="2">DUF1002 domain-containing protein</fullName>
    </submittedName>
</protein>
<dbReference type="RefSeq" id="WP_327967003.1">
    <property type="nucleotide sequence ID" value="NZ_JARMQG010000075.1"/>
</dbReference>
<comment type="caution">
    <text evidence="2">The sequence shown here is derived from an EMBL/GenBank/DDBJ whole genome shotgun (WGS) entry which is preliminary data.</text>
</comment>
<dbReference type="EMBL" id="JARMQG010000075">
    <property type="protein sequence ID" value="MED3562096.1"/>
    <property type="molecule type" value="Genomic_DNA"/>
</dbReference>
<dbReference type="InterPro" id="IPR009343">
    <property type="entry name" value="DUF1002"/>
</dbReference>
<gene>
    <name evidence="2" type="ORF">P4447_06470</name>
</gene>